<dbReference type="Pfam" id="PF20499">
    <property type="entry name" value="DUF6729"/>
    <property type="match status" value="1"/>
</dbReference>
<organism evidence="3 4">
    <name type="scientific">Scleroderma citrinum Foug A</name>
    <dbReference type="NCBI Taxonomy" id="1036808"/>
    <lineage>
        <taxon>Eukaryota</taxon>
        <taxon>Fungi</taxon>
        <taxon>Dikarya</taxon>
        <taxon>Basidiomycota</taxon>
        <taxon>Agaricomycotina</taxon>
        <taxon>Agaricomycetes</taxon>
        <taxon>Agaricomycetidae</taxon>
        <taxon>Boletales</taxon>
        <taxon>Sclerodermatineae</taxon>
        <taxon>Sclerodermataceae</taxon>
        <taxon>Scleroderma</taxon>
    </lineage>
</organism>
<reference evidence="3 4" key="1">
    <citation type="submission" date="2014-04" db="EMBL/GenBank/DDBJ databases">
        <authorList>
            <consortium name="DOE Joint Genome Institute"/>
            <person name="Kuo A."/>
            <person name="Kohler A."/>
            <person name="Nagy L.G."/>
            <person name="Floudas D."/>
            <person name="Copeland A."/>
            <person name="Barry K.W."/>
            <person name="Cichocki N."/>
            <person name="Veneault-Fourrey C."/>
            <person name="LaButti K."/>
            <person name="Lindquist E.A."/>
            <person name="Lipzen A."/>
            <person name="Lundell T."/>
            <person name="Morin E."/>
            <person name="Murat C."/>
            <person name="Sun H."/>
            <person name="Tunlid A."/>
            <person name="Henrissat B."/>
            <person name="Grigoriev I.V."/>
            <person name="Hibbett D.S."/>
            <person name="Martin F."/>
            <person name="Nordberg H.P."/>
            <person name="Cantor M.N."/>
            <person name="Hua S.X."/>
        </authorList>
    </citation>
    <scope>NUCLEOTIDE SEQUENCE [LARGE SCALE GENOMIC DNA]</scope>
    <source>
        <strain evidence="3 4">Foug A</strain>
    </source>
</reference>
<dbReference type="GO" id="GO:0003676">
    <property type="term" value="F:nucleic acid binding"/>
    <property type="evidence" value="ECO:0007669"/>
    <property type="project" value="InterPro"/>
</dbReference>
<accession>A0A0C3DGR7</accession>
<dbReference type="AlphaFoldDB" id="A0A0C3DGR7"/>
<dbReference type="EMBL" id="KN822137">
    <property type="protein sequence ID" value="KIM55281.1"/>
    <property type="molecule type" value="Genomic_DNA"/>
</dbReference>
<dbReference type="HOGENOM" id="CLU_466268_0_0_1"/>
<dbReference type="Proteomes" id="UP000053989">
    <property type="component" value="Unassembled WGS sequence"/>
</dbReference>
<dbReference type="OrthoDB" id="1920326at2759"/>
<name>A0A0C3DGR7_9AGAM</name>
<evidence type="ECO:0000313" key="3">
    <source>
        <dbReference type="EMBL" id="KIM55281.1"/>
    </source>
</evidence>
<sequence>MTTQVVARVAPVDTCLCEEHDDHLDTNMHAEQGHGVHSSDAETQPAVGVPNCSVNIPEYLYSSLHDRHNLSLSKQNHTHTHPSPVPAVDNPYGSDLTATPPCLGDNDNNDKEAAELHREFSWSDDSVPPDATDPTGNTSSQGPPCSSMPTWLKNDYHQVRERLTKEMKHNSSRMPTCYERCSFYDGPENRFLAARKSYDGSAAGIFHQCCYFVWLPHLLVDHIPCPACLEAKWQGLWTHVVYLQSNGFVDSPRRAVDIEENVYIIGYHYRCAHKDCHKMYQSWSLPILAALPRAVSDQFSFRLTYRNGLTGCLAGLLREMSRGGVSPRVFTTIVQALHYHRFDRLQCQFLEMASARLAGSLQDCWSSNRPFGEFGNWDGYAGYIPSQGYFGRFYDMMVEAEAPELQQIISSRPANVLKHDHSFKVIKRMKKQGGVAFFAALHTFLNEYLEICGMTFTPSKAHDGWAPVLKAILPSLHDYGHPEPQLLSIFPSFSAGVTPIAPAARLESLTFPSDWEVIHLTNTHQVNLRFNIIMSHHSAVSPVTVGFGMQWPINISTGKSGQVALLAFTYEKAVYLIQACPLSQN</sequence>
<evidence type="ECO:0000313" key="4">
    <source>
        <dbReference type="Proteomes" id="UP000053989"/>
    </source>
</evidence>
<reference evidence="4" key="2">
    <citation type="submission" date="2015-01" db="EMBL/GenBank/DDBJ databases">
        <title>Evolutionary Origins and Diversification of the Mycorrhizal Mutualists.</title>
        <authorList>
            <consortium name="DOE Joint Genome Institute"/>
            <consortium name="Mycorrhizal Genomics Consortium"/>
            <person name="Kohler A."/>
            <person name="Kuo A."/>
            <person name="Nagy L.G."/>
            <person name="Floudas D."/>
            <person name="Copeland A."/>
            <person name="Barry K.W."/>
            <person name="Cichocki N."/>
            <person name="Veneault-Fourrey C."/>
            <person name="LaButti K."/>
            <person name="Lindquist E.A."/>
            <person name="Lipzen A."/>
            <person name="Lundell T."/>
            <person name="Morin E."/>
            <person name="Murat C."/>
            <person name="Riley R."/>
            <person name="Ohm R."/>
            <person name="Sun H."/>
            <person name="Tunlid A."/>
            <person name="Henrissat B."/>
            <person name="Grigoriev I.V."/>
            <person name="Hibbett D.S."/>
            <person name="Martin F."/>
        </authorList>
    </citation>
    <scope>NUCLEOTIDE SEQUENCE [LARGE SCALE GENOMIC DNA]</scope>
    <source>
        <strain evidence="4">Foug A</strain>
    </source>
</reference>
<dbReference type="InterPro" id="IPR046616">
    <property type="entry name" value="DUF6729"/>
</dbReference>
<feature type="compositionally biased region" description="Basic and acidic residues" evidence="1">
    <location>
        <begin position="108"/>
        <end position="121"/>
    </location>
</feature>
<feature type="compositionally biased region" description="Basic and acidic residues" evidence="1">
    <location>
        <begin position="29"/>
        <end position="40"/>
    </location>
</feature>
<evidence type="ECO:0000256" key="1">
    <source>
        <dbReference type="SAM" id="MobiDB-lite"/>
    </source>
</evidence>
<feature type="domain" description="DUF6729" evidence="2">
    <location>
        <begin position="204"/>
        <end position="351"/>
    </location>
</feature>
<evidence type="ECO:0000259" key="2">
    <source>
        <dbReference type="Pfam" id="PF20499"/>
    </source>
</evidence>
<feature type="region of interest" description="Disordered" evidence="1">
    <location>
        <begin position="29"/>
        <end position="49"/>
    </location>
</feature>
<dbReference type="Gene3D" id="3.30.420.10">
    <property type="entry name" value="Ribonuclease H-like superfamily/Ribonuclease H"/>
    <property type="match status" value="1"/>
</dbReference>
<proteinExistence type="predicted"/>
<protein>
    <recommendedName>
        <fullName evidence="2">DUF6729 domain-containing protein</fullName>
    </recommendedName>
</protein>
<feature type="region of interest" description="Disordered" evidence="1">
    <location>
        <begin position="74"/>
        <end position="150"/>
    </location>
</feature>
<feature type="compositionally biased region" description="Polar residues" evidence="1">
    <location>
        <begin position="134"/>
        <end position="149"/>
    </location>
</feature>
<dbReference type="InParanoid" id="A0A0C3DGR7"/>
<gene>
    <name evidence="3" type="ORF">SCLCIDRAFT_30444</name>
</gene>
<dbReference type="InterPro" id="IPR036397">
    <property type="entry name" value="RNaseH_sf"/>
</dbReference>
<keyword evidence="4" id="KW-1185">Reference proteome</keyword>